<keyword evidence="2" id="KW-1185">Reference proteome</keyword>
<dbReference type="PANTHER" id="PTHR36849">
    <property type="entry name" value="CYTOPLASMIC PROTEIN-RELATED"/>
    <property type="match status" value="1"/>
</dbReference>
<evidence type="ECO:0000313" key="2">
    <source>
        <dbReference type="Proteomes" id="UP000198609"/>
    </source>
</evidence>
<gene>
    <name evidence="1" type="ORF">SAMN04490356_5988</name>
</gene>
<dbReference type="AlphaFoldDB" id="A0A1H4WA10"/>
<reference evidence="2" key="1">
    <citation type="submission" date="2016-10" db="EMBL/GenBank/DDBJ databases">
        <authorList>
            <person name="Varghese N."/>
            <person name="Submissions S."/>
        </authorList>
    </citation>
    <scope>NUCLEOTIDE SEQUENCE [LARGE SCALE GENOMIC DNA]</scope>
    <source>
        <strain evidence="2">DSM 40318</strain>
    </source>
</reference>
<protein>
    <submittedName>
        <fullName evidence="1">Uncharacterized conserved protein YeaO, DUF488 family</fullName>
    </submittedName>
</protein>
<dbReference type="EMBL" id="FNST01000002">
    <property type="protein sequence ID" value="SEC90093.1"/>
    <property type="molecule type" value="Genomic_DNA"/>
</dbReference>
<dbReference type="Proteomes" id="UP000198609">
    <property type="component" value="Unassembled WGS sequence"/>
</dbReference>
<proteinExistence type="predicted"/>
<dbReference type="Pfam" id="PF22752">
    <property type="entry name" value="DUF488-N3i"/>
    <property type="match status" value="1"/>
</dbReference>
<organism evidence="1 2">
    <name type="scientific">Streptomyces melanosporofaciens</name>
    <dbReference type="NCBI Taxonomy" id="67327"/>
    <lineage>
        <taxon>Bacteria</taxon>
        <taxon>Bacillati</taxon>
        <taxon>Actinomycetota</taxon>
        <taxon>Actinomycetes</taxon>
        <taxon>Kitasatosporales</taxon>
        <taxon>Streptomycetaceae</taxon>
        <taxon>Streptomyces</taxon>
        <taxon>Streptomyces violaceusniger group</taxon>
    </lineage>
</organism>
<sequence length="144" mass="16204">MWPPGRCFHGRMAAKKASARASATGPAIRIRRVYDTPGPDDGTRVLVDRVWPRGLAKADAHLDEWVKDAAPSTELRRWYGHEPDRFPEFTRRYRAELTTPERQEALDHLHALATSGPLTLLTAVKDLDHGHVQVLAEAIRDHEG</sequence>
<name>A0A1H4WA10_STRMJ</name>
<dbReference type="InterPro" id="IPR052552">
    <property type="entry name" value="YeaO-like"/>
</dbReference>
<dbReference type="PANTHER" id="PTHR36849:SF1">
    <property type="entry name" value="CYTOPLASMIC PROTEIN"/>
    <property type="match status" value="1"/>
</dbReference>
<evidence type="ECO:0000313" key="1">
    <source>
        <dbReference type="EMBL" id="SEC90093.1"/>
    </source>
</evidence>
<accession>A0A1H4WA10</accession>